<proteinExistence type="predicted"/>
<reference evidence="7" key="1">
    <citation type="submission" date="2022-06" db="EMBL/GenBank/DDBJ databases">
        <authorList>
            <consortium name="SYNGENTA / RWTH Aachen University"/>
        </authorList>
    </citation>
    <scope>NUCLEOTIDE SEQUENCE</scope>
</reference>
<evidence type="ECO:0000313" key="8">
    <source>
        <dbReference type="Proteomes" id="UP001153365"/>
    </source>
</evidence>
<comment type="subcellular location">
    <subcellularLocation>
        <location evidence="1">Membrane</location>
        <topology evidence="1">Multi-pass membrane protein</topology>
    </subcellularLocation>
</comment>
<dbReference type="InterPro" id="IPR023395">
    <property type="entry name" value="MCP_dom_sf"/>
</dbReference>
<keyword evidence="8" id="KW-1185">Reference proteome</keyword>
<evidence type="ECO:0000313" key="7">
    <source>
        <dbReference type="EMBL" id="CAH7673485.1"/>
    </source>
</evidence>
<evidence type="ECO:0000256" key="2">
    <source>
        <dbReference type="ARBA" id="ARBA00022692"/>
    </source>
</evidence>
<keyword evidence="2 6" id="KW-0812">Transmembrane</keyword>
<accession>A0AAV0AUI5</accession>
<evidence type="ECO:0000256" key="3">
    <source>
        <dbReference type="ARBA" id="ARBA00022989"/>
    </source>
</evidence>
<feature type="compositionally biased region" description="Polar residues" evidence="5">
    <location>
        <begin position="210"/>
        <end position="221"/>
    </location>
</feature>
<keyword evidence="3 6" id="KW-1133">Transmembrane helix</keyword>
<sequence>MYSVKVWDIGDEYEQEGRNVHQISSAEMEGPNTSTSYLIVDHQLILVYAIPAVMASVVSTILTAPFDYVKTQLQLKKIKRFSTSSRNTITTTIKSQDKRIVIWNTAERARKLSSVLMEGLRPSSCKAKGANLDVKESRASLKQREIRKIFLIYSIDWKDQCSRLWEIILIGLTLSMHVVVERRFLLNLQGFEEEGGAGQKLGGGAHQGQSGWSKTTGATDL</sequence>
<protein>
    <submittedName>
        <fullName evidence="7">Uncharacterized protein</fullName>
    </submittedName>
</protein>
<evidence type="ECO:0000256" key="5">
    <source>
        <dbReference type="SAM" id="MobiDB-lite"/>
    </source>
</evidence>
<dbReference type="GO" id="GO:0016020">
    <property type="term" value="C:membrane"/>
    <property type="evidence" value="ECO:0007669"/>
    <property type="project" value="UniProtKB-SubCell"/>
</dbReference>
<gene>
    <name evidence="7" type="ORF">PPACK8108_LOCUS8338</name>
</gene>
<organism evidence="7 8">
    <name type="scientific">Phakopsora pachyrhizi</name>
    <name type="common">Asian soybean rust disease fungus</name>
    <dbReference type="NCBI Taxonomy" id="170000"/>
    <lineage>
        <taxon>Eukaryota</taxon>
        <taxon>Fungi</taxon>
        <taxon>Dikarya</taxon>
        <taxon>Basidiomycota</taxon>
        <taxon>Pucciniomycotina</taxon>
        <taxon>Pucciniomycetes</taxon>
        <taxon>Pucciniales</taxon>
        <taxon>Phakopsoraceae</taxon>
        <taxon>Phakopsora</taxon>
    </lineage>
</organism>
<dbReference type="SUPFAM" id="SSF103506">
    <property type="entry name" value="Mitochondrial carrier"/>
    <property type="match status" value="1"/>
</dbReference>
<dbReference type="Proteomes" id="UP001153365">
    <property type="component" value="Unassembled WGS sequence"/>
</dbReference>
<feature type="transmembrane region" description="Helical" evidence="6">
    <location>
        <begin position="45"/>
        <end position="69"/>
    </location>
</feature>
<name>A0AAV0AUI5_PHAPC</name>
<dbReference type="Pfam" id="PF00153">
    <property type="entry name" value="Mito_carr"/>
    <property type="match status" value="1"/>
</dbReference>
<dbReference type="EMBL" id="CALTRL010001712">
    <property type="protein sequence ID" value="CAH7673485.1"/>
    <property type="molecule type" value="Genomic_DNA"/>
</dbReference>
<feature type="region of interest" description="Disordered" evidence="5">
    <location>
        <begin position="199"/>
        <end position="221"/>
    </location>
</feature>
<keyword evidence="4 6" id="KW-0472">Membrane</keyword>
<dbReference type="InterPro" id="IPR018108">
    <property type="entry name" value="MCP_transmembrane"/>
</dbReference>
<dbReference type="AlphaFoldDB" id="A0AAV0AUI5"/>
<evidence type="ECO:0000256" key="6">
    <source>
        <dbReference type="SAM" id="Phobius"/>
    </source>
</evidence>
<evidence type="ECO:0000256" key="1">
    <source>
        <dbReference type="ARBA" id="ARBA00004141"/>
    </source>
</evidence>
<comment type="caution">
    <text evidence="7">The sequence shown here is derived from an EMBL/GenBank/DDBJ whole genome shotgun (WGS) entry which is preliminary data.</text>
</comment>
<evidence type="ECO:0000256" key="4">
    <source>
        <dbReference type="ARBA" id="ARBA00023136"/>
    </source>
</evidence>